<dbReference type="Proteomes" id="UP000694392">
    <property type="component" value="Unplaced"/>
</dbReference>
<feature type="compositionally biased region" description="Low complexity" evidence="9">
    <location>
        <begin position="32"/>
        <end position="43"/>
    </location>
</feature>
<dbReference type="PANTHER" id="PTHR10078:SF28">
    <property type="entry name" value="INTERLEUKIN-1 RECEPTOR ANTAGONIST PROTEIN"/>
    <property type="match status" value="1"/>
</dbReference>
<keyword evidence="5" id="KW-1015">Disulfide bond</keyword>
<comment type="subcellular location">
    <subcellularLocation>
        <location evidence="1 8">Secreted</location>
    </subcellularLocation>
</comment>
<keyword evidence="4" id="KW-0732">Signal</keyword>
<evidence type="ECO:0000256" key="2">
    <source>
        <dbReference type="ARBA" id="ARBA00010448"/>
    </source>
</evidence>
<dbReference type="InterPro" id="IPR003297">
    <property type="entry name" value="IL-1RA/IL-36"/>
</dbReference>
<dbReference type="PRINTS" id="PR01360">
    <property type="entry name" value="INTRLEUKIN1X"/>
</dbReference>
<dbReference type="InterPro" id="IPR008996">
    <property type="entry name" value="IL1/FGF"/>
</dbReference>
<keyword evidence="3 8" id="KW-0964">Secreted</keyword>
<dbReference type="GO" id="GO:0032700">
    <property type="term" value="P:negative regulation of interleukin-17 production"/>
    <property type="evidence" value="ECO:0007669"/>
    <property type="project" value="Ensembl"/>
</dbReference>
<dbReference type="PRINTS" id="PR00264">
    <property type="entry name" value="INTERLEUKIN1"/>
</dbReference>
<evidence type="ECO:0000256" key="5">
    <source>
        <dbReference type="ARBA" id="ARBA00023157"/>
    </source>
</evidence>
<dbReference type="Ensembl" id="ENSSPUT00000001079.1">
    <property type="protein sequence ID" value="ENSSPUP00000001025.1"/>
    <property type="gene ID" value="ENSSPUG00000000818.1"/>
</dbReference>
<comment type="function">
    <text evidence="7">Anti-inflammatory antagonist of interleukin-1 family of proinflammatory cytokines such as interleukin-1beta/IL1B and interleukin-1alpha/IL1A. Protects from immune dysregulation and uncontrolled systemic inflammation triggered by IL1 for a range of innate stimulatory agents such as pathogens.</text>
</comment>
<dbReference type="PANTHER" id="PTHR10078">
    <property type="entry name" value="INTERLEUKIN-1 FAMILY MEMBER"/>
    <property type="match status" value="1"/>
</dbReference>
<dbReference type="GO" id="GO:0005125">
    <property type="term" value="F:cytokine activity"/>
    <property type="evidence" value="ECO:0007669"/>
    <property type="project" value="UniProtKB-UniRule"/>
</dbReference>
<dbReference type="GO" id="GO:0032715">
    <property type="term" value="P:negative regulation of interleukin-6 production"/>
    <property type="evidence" value="ECO:0007669"/>
    <property type="project" value="Ensembl"/>
</dbReference>
<keyword evidence="11" id="KW-1185">Reference proteome</keyword>
<evidence type="ECO:0000256" key="3">
    <source>
        <dbReference type="ARBA" id="ARBA00022525"/>
    </source>
</evidence>
<dbReference type="Pfam" id="PF00340">
    <property type="entry name" value="IL1"/>
    <property type="match status" value="1"/>
</dbReference>
<dbReference type="GO" id="GO:0002437">
    <property type="term" value="P:inflammatory response to antigenic stimulus"/>
    <property type="evidence" value="ECO:0007669"/>
    <property type="project" value="TreeGrafter"/>
</dbReference>
<dbReference type="GO" id="GO:0005615">
    <property type="term" value="C:extracellular space"/>
    <property type="evidence" value="ECO:0007669"/>
    <property type="project" value="InterPro"/>
</dbReference>
<dbReference type="AlphaFoldDB" id="A0A8D0G5A2"/>
<feature type="region of interest" description="Disordered" evidence="9">
    <location>
        <begin position="21"/>
        <end position="57"/>
    </location>
</feature>
<dbReference type="SUPFAM" id="SSF50353">
    <property type="entry name" value="Cytokine"/>
    <property type="match status" value="1"/>
</dbReference>
<reference evidence="10" key="2">
    <citation type="submission" date="2025-09" db="UniProtKB">
        <authorList>
            <consortium name="Ensembl"/>
        </authorList>
    </citation>
    <scope>IDENTIFICATION</scope>
</reference>
<comment type="similarity">
    <text evidence="2 8">Belongs to the IL-1 family.</text>
</comment>
<evidence type="ECO:0000256" key="4">
    <source>
        <dbReference type="ARBA" id="ARBA00022729"/>
    </source>
</evidence>
<evidence type="ECO:0000256" key="6">
    <source>
        <dbReference type="ARBA" id="ARBA00023180"/>
    </source>
</evidence>
<dbReference type="GeneTree" id="ENSGT00950000182943"/>
<dbReference type="Gene3D" id="2.80.10.50">
    <property type="match status" value="1"/>
</dbReference>
<gene>
    <name evidence="10" type="primary">IL36RN</name>
</gene>
<dbReference type="PROSITE" id="PS00253">
    <property type="entry name" value="INTERLEUKIN_1"/>
    <property type="match status" value="1"/>
</dbReference>
<dbReference type="InterPro" id="IPR000975">
    <property type="entry name" value="IL-1_fam"/>
</dbReference>
<evidence type="ECO:0000256" key="1">
    <source>
        <dbReference type="ARBA" id="ARBA00004613"/>
    </source>
</evidence>
<dbReference type="GO" id="GO:0019732">
    <property type="term" value="P:antifungal humoral response"/>
    <property type="evidence" value="ECO:0007669"/>
    <property type="project" value="Ensembl"/>
</dbReference>
<dbReference type="GO" id="GO:0010628">
    <property type="term" value="P:positive regulation of gene expression"/>
    <property type="evidence" value="ECO:0007669"/>
    <property type="project" value="TreeGrafter"/>
</dbReference>
<dbReference type="SMART" id="SM00125">
    <property type="entry name" value="IL1"/>
    <property type="match status" value="1"/>
</dbReference>
<dbReference type="GO" id="GO:0019221">
    <property type="term" value="P:cytokine-mediated signaling pathway"/>
    <property type="evidence" value="ECO:0007669"/>
    <property type="project" value="TreeGrafter"/>
</dbReference>
<dbReference type="InterPro" id="IPR020877">
    <property type="entry name" value="IL-1_CS"/>
</dbReference>
<protein>
    <recommendedName>
        <fullName evidence="8">Interleukin-1</fullName>
    </recommendedName>
</protein>
<sequence length="202" mass="22528">MSRKHSLGACRDRGSLILRCTKVPESLGTPNTSDTTSSTPTTESTREESATWTGSKKVPRHYRVRDIEHKAFYLKDNSLVAVPLQGEHATQEEKISVVPNRSLDRSRFPLIMGIKGGIQGLSCGTSDQPKLQLEDAKLMELFEKDDDAKRFTFFKSYNGNTHKFESAAYPGWFICTSAQLNEPITLTNQPGNAAITDFHFLS</sequence>
<evidence type="ECO:0000256" key="7">
    <source>
        <dbReference type="ARBA" id="ARBA00034096"/>
    </source>
</evidence>
<evidence type="ECO:0000313" key="10">
    <source>
        <dbReference type="Ensembl" id="ENSSPUP00000001025.1"/>
    </source>
</evidence>
<dbReference type="FunFam" id="2.80.10.50:FF:000013">
    <property type="entry name" value="Interleukin-1"/>
    <property type="match status" value="1"/>
</dbReference>
<dbReference type="GO" id="GO:0001960">
    <property type="term" value="P:negative regulation of cytokine-mediated signaling pathway"/>
    <property type="evidence" value="ECO:0007669"/>
    <property type="project" value="Ensembl"/>
</dbReference>
<accession>A0A8D0G5A2</accession>
<dbReference type="GO" id="GO:0071222">
    <property type="term" value="P:cellular response to lipopolysaccharide"/>
    <property type="evidence" value="ECO:0007669"/>
    <property type="project" value="TreeGrafter"/>
</dbReference>
<evidence type="ECO:0000256" key="9">
    <source>
        <dbReference type="SAM" id="MobiDB-lite"/>
    </source>
</evidence>
<dbReference type="GO" id="GO:0005149">
    <property type="term" value="F:interleukin-1 receptor binding"/>
    <property type="evidence" value="ECO:0007669"/>
    <property type="project" value="UniProtKB-UniRule"/>
</dbReference>
<keyword evidence="6" id="KW-0325">Glycoprotein</keyword>
<proteinExistence type="inferred from homology"/>
<evidence type="ECO:0000313" key="11">
    <source>
        <dbReference type="Proteomes" id="UP000694392"/>
    </source>
</evidence>
<dbReference type="GO" id="GO:0032689">
    <property type="term" value="P:negative regulation of type II interferon production"/>
    <property type="evidence" value="ECO:0007669"/>
    <property type="project" value="Ensembl"/>
</dbReference>
<evidence type="ECO:0000256" key="8">
    <source>
        <dbReference type="RuleBase" id="RU003753"/>
    </source>
</evidence>
<organism evidence="10 11">
    <name type="scientific">Sphenodon punctatus</name>
    <name type="common">Tuatara</name>
    <name type="synonym">Hatteria punctata</name>
    <dbReference type="NCBI Taxonomy" id="8508"/>
    <lineage>
        <taxon>Eukaryota</taxon>
        <taxon>Metazoa</taxon>
        <taxon>Chordata</taxon>
        <taxon>Craniata</taxon>
        <taxon>Vertebrata</taxon>
        <taxon>Euteleostomi</taxon>
        <taxon>Lepidosauria</taxon>
        <taxon>Sphenodontia</taxon>
        <taxon>Sphenodontidae</taxon>
        <taxon>Sphenodon</taxon>
    </lineage>
</organism>
<reference evidence="10" key="1">
    <citation type="submission" date="2025-08" db="UniProtKB">
        <authorList>
            <consortium name="Ensembl"/>
        </authorList>
    </citation>
    <scope>IDENTIFICATION</scope>
</reference>
<name>A0A8D0G5A2_SPHPU</name>